<evidence type="ECO:0000256" key="4">
    <source>
        <dbReference type="SAM" id="MobiDB-lite"/>
    </source>
</evidence>
<name>A0ABR1VCC2_9PEZI</name>
<feature type="region of interest" description="Disordered" evidence="4">
    <location>
        <begin position="64"/>
        <end position="84"/>
    </location>
</feature>
<dbReference type="InterPro" id="IPR036640">
    <property type="entry name" value="ABC1_TM_sf"/>
</dbReference>
<keyword evidence="2" id="KW-1133">Transmembrane helix</keyword>
<dbReference type="Gene3D" id="1.20.1560.10">
    <property type="entry name" value="ABC transporter type 1, transmembrane domain"/>
    <property type="match status" value="1"/>
</dbReference>
<protein>
    <recommendedName>
        <fullName evidence="8">ABC transmembrane type-1 domain-containing protein</fullName>
    </recommendedName>
</protein>
<keyword evidence="3" id="KW-0472">Membrane</keyword>
<accession>A0ABR1VCC2</accession>
<organism evidence="6 7">
    <name type="scientific">Apiospora phragmitis</name>
    <dbReference type="NCBI Taxonomy" id="2905665"/>
    <lineage>
        <taxon>Eukaryota</taxon>
        <taxon>Fungi</taxon>
        <taxon>Dikarya</taxon>
        <taxon>Ascomycota</taxon>
        <taxon>Pezizomycotina</taxon>
        <taxon>Sordariomycetes</taxon>
        <taxon>Xylariomycetidae</taxon>
        <taxon>Amphisphaeriales</taxon>
        <taxon>Apiosporaceae</taxon>
        <taxon>Apiospora</taxon>
    </lineage>
</organism>
<evidence type="ECO:0000313" key="7">
    <source>
        <dbReference type="Proteomes" id="UP001480595"/>
    </source>
</evidence>
<gene>
    <name evidence="6" type="ORF">PG994_005463</name>
</gene>
<reference evidence="6 7" key="1">
    <citation type="submission" date="2023-01" db="EMBL/GenBank/DDBJ databases">
        <title>Analysis of 21 Apiospora genomes using comparative genomics revels a genus with tremendous synthesis potential of carbohydrate active enzymes and secondary metabolites.</title>
        <authorList>
            <person name="Sorensen T."/>
        </authorList>
    </citation>
    <scope>NUCLEOTIDE SEQUENCE [LARGE SCALE GENOMIC DNA]</scope>
    <source>
        <strain evidence="6 7">CBS 135458</strain>
    </source>
</reference>
<evidence type="ECO:0000313" key="6">
    <source>
        <dbReference type="EMBL" id="KAK8068847.1"/>
    </source>
</evidence>
<proteinExistence type="predicted"/>
<dbReference type="RefSeq" id="XP_066716141.1">
    <property type="nucleotide sequence ID" value="XM_066856872.1"/>
</dbReference>
<evidence type="ECO:0000256" key="1">
    <source>
        <dbReference type="ARBA" id="ARBA00022692"/>
    </source>
</evidence>
<feature type="signal peptide" evidence="5">
    <location>
        <begin position="1"/>
        <end position="18"/>
    </location>
</feature>
<keyword evidence="1" id="KW-0812">Transmembrane</keyword>
<evidence type="ECO:0000256" key="3">
    <source>
        <dbReference type="ARBA" id="ARBA00023136"/>
    </source>
</evidence>
<dbReference type="Proteomes" id="UP001480595">
    <property type="component" value="Unassembled WGS sequence"/>
</dbReference>
<feature type="chain" id="PRO_5046931965" description="ABC transmembrane type-1 domain-containing protein" evidence="5">
    <location>
        <begin position="19"/>
        <end position="84"/>
    </location>
</feature>
<evidence type="ECO:0000256" key="5">
    <source>
        <dbReference type="SAM" id="SignalP"/>
    </source>
</evidence>
<dbReference type="GeneID" id="92089935"/>
<evidence type="ECO:0008006" key="8">
    <source>
        <dbReference type="Google" id="ProtNLM"/>
    </source>
</evidence>
<dbReference type="EMBL" id="JAQQWL010000006">
    <property type="protein sequence ID" value="KAK8068847.1"/>
    <property type="molecule type" value="Genomic_DNA"/>
</dbReference>
<keyword evidence="5" id="KW-0732">Signal</keyword>
<keyword evidence="7" id="KW-1185">Reference proteome</keyword>
<evidence type="ECO:0000256" key="2">
    <source>
        <dbReference type="ARBA" id="ARBA00022989"/>
    </source>
</evidence>
<sequence>MATILIALALSLRTITSSGSLGVALTTILSFSQGLQSLLVTWTQMETSLGAVARTKNLEALVAPEDAHDEVQEPPADWPRNGRD</sequence>
<comment type="caution">
    <text evidence="6">The sequence shown here is derived from an EMBL/GenBank/DDBJ whole genome shotgun (WGS) entry which is preliminary data.</text>
</comment>